<dbReference type="SUPFAM" id="SSF158472">
    <property type="entry name" value="HAMP domain-like"/>
    <property type="match status" value="1"/>
</dbReference>
<feature type="transmembrane region" description="Helical" evidence="1">
    <location>
        <begin position="12"/>
        <end position="34"/>
    </location>
</feature>
<dbReference type="InterPro" id="IPR003660">
    <property type="entry name" value="HAMP_dom"/>
</dbReference>
<name>A0A7C9UUM9_9PROT</name>
<dbReference type="CDD" id="cd06225">
    <property type="entry name" value="HAMP"/>
    <property type="match status" value="1"/>
</dbReference>
<reference evidence="4 5" key="1">
    <citation type="submission" date="2020-02" db="EMBL/GenBank/DDBJ databases">
        <authorList>
            <person name="Dziuba M."/>
            <person name="Kuznetsov B."/>
            <person name="Mardanov A."/>
            <person name="Ravin N."/>
            <person name="Grouzdev D."/>
        </authorList>
    </citation>
    <scope>NUCLEOTIDE SEQUENCE [LARGE SCALE GENOMIC DNA]</scope>
    <source>
        <strain evidence="4 5">SpK</strain>
    </source>
</reference>
<comment type="caution">
    <text evidence="4">The sequence shown here is derived from an EMBL/GenBank/DDBJ whole genome shotgun (WGS) entry which is preliminary data.</text>
</comment>
<evidence type="ECO:0000259" key="3">
    <source>
        <dbReference type="PROSITE" id="PS51753"/>
    </source>
</evidence>
<feature type="domain" description="HBM" evidence="3">
    <location>
        <begin position="45"/>
        <end position="284"/>
    </location>
</feature>
<gene>
    <name evidence="4" type="ORF">G4223_09820</name>
</gene>
<keyword evidence="5" id="KW-1185">Reference proteome</keyword>
<sequence length="358" mass="38926">MSTGLTVRKRIYGGFFGILALLALVAGLGFWGFLTVGGNVGRYATVASDTVRIQQIDREVSDLRRNVLLFTEKDDQNALAQIRTIQTNLRNHVGEAATSASTPERKANVEAMGRLISEYGTLLDKAVELSRKRASLLNETLIPLGNQALGALQSYRDAVSQRGGDQVFATGRAYEQVLTARLFVARFFITPVPKLGEDAKDQLGLAIDRLQQLAEGEKDAQLRRQAEQAATQFGQYQHYFGETIAVIFELNRIINQELAPRGLRFAELAAQTRDDHLGEMDGLRVDTLGTVSAQKVLTGILSVIAMVIGITSAALIARSILVPINRMTEAMGDLAGGRLDVTVPALERGDEIGQMAQA</sequence>
<feature type="non-terminal residue" evidence="4">
    <location>
        <position position="358"/>
    </location>
</feature>
<dbReference type="PROSITE" id="PS51753">
    <property type="entry name" value="HBM"/>
    <property type="match status" value="1"/>
</dbReference>
<dbReference type="PROSITE" id="PS50885">
    <property type="entry name" value="HAMP"/>
    <property type="match status" value="1"/>
</dbReference>
<dbReference type="InterPro" id="IPR032255">
    <property type="entry name" value="HBM"/>
</dbReference>
<organism evidence="4 5">
    <name type="scientific">Magnetospirillum aberrantis SpK</name>
    <dbReference type="NCBI Taxonomy" id="908842"/>
    <lineage>
        <taxon>Bacteria</taxon>
        <taxon>Pseudomonadati</taxon>
        <taxon>Pseudomonadota</taxon>
        <taxon>Alphaproteobacteria</taxon>
        <taxon>Rhodospirillales</taxon>
        <taxon>Rhodospirillaceae</taxon>
        <taxon>Magnetospirillum</taxon>
    </lineage>
</organism>
<dbReference type="SMART" id="SM01358">
    <property type="entry name" value="HBM"/>
    <property type="match status" value="1"/>
</dbReference>
<dbReference type="AlphaFoldDB" id="A0A7C9UUM9"/>
<evidence type="ECO:0000313" key="5">
    <source>
        <dbReference type="Proteomes" id="UP000480684"/>
    </source>
</evidence>
<dbReference type="Pfam" id="PF00672">
    <property type="entry name" value="HAMP"/>
    <property type="match status" value="1"/>
</dbReference>
<dbReference type="GO" id="GO:0007165">
    <property type="term" value="P:signal transduction"/>
    <property type="evidence" value="ECO:0007669"/>
    <property type="project" value="InterPro"/>
</dbReference>
<keyword evidence="1" id="KW-1133">Transmembrane helix</keyword>
<feature type="domain" description="HAMP" evidence="2">
    <location>
        <begin position="318"/>
        <end position="358"/>
    </location>
</feature>
<feature type="transmembrane region" description="Helical" evidence="1">
    <location>
        <begin position="296"/>
        <end position="317"/>
    </location>
</feature>
<evidence type="ECO:0000256" key="1">
    <source>
        <dbReference type="SAM" id="Phobius"/>
    </source>
</evidence>
<keyword evidence="1" id="KW-0812">Transmembrane</keyword>
<accession>A0A7C9UUM9</accession>
<proteinExistence type="predicted"/>
<evidence type="ECO:0000259" key="2">
    <source>
        <dbReference type="PROSITE" id="PS50885"/>
    </source>
</evidence>
<dbReference type="GO" id="GO:0016020">
    <property type="term" value="C:membrane"/>
    <property type="evidence" value="ECO:0007669"/>
    <property type="project" value="InterPro"/>
</dbReference>
<keyword evidence="1" id="KW-0472">Membrane</keyword>
<dbReference type="Gene3D" id="6.10.340.10">
    <property type="match status" value="1"/>
</dbReference>
<dbReference type="Proteomes" id="UP000480684">
    <property type="component" value="Unassembled WGS sequence"/>
</dbReference>
<dbReference type="EMBL" id="JAAIYP010000036">
    <property type="protein sequence ID" value="NFV80406.1"/>
    <property type="molecule type" value="Genomic_DNA"/>
</dbReference>
<protein>
    <submittedName>
        <fullName evidence="4">HAMP domain-containing protein</fullName>
    </submittedName>
</protein>
<dbReference type="RefSeq" id="WP_163678584.1">
    <property type="nucleotide sequence ID" value="NZ_JAAIYP010000036.1"/>
</dbReference>
<evidence type="ECO:0000313" key="4">
    <source>
        <dbReference type="EMBL" id="NFV80406.1"/>
    </source>
</evidence>